<gene>
    <name evidence="2" type="ORF">GCK72_002555</name>
</gene>
<dbReference type="KEGG" id="crq:GCK72_002555"/>
<accession>A0A6A5HXK6</accession>
<dbReference type="EMBL" id="WUAV01000001">
    <property type="protein sequence ID" value="KAF1770732.1"/>
    <property type="molecule type" value="Genomic_DNA"/>
</dbReference>
<dbReference type="GeneID" id="9810501"/>
<evidence type="ECO:0000256" key="1">
    <source>
        <dbReference type="SAM" id="MobiDB-lite"/>
    </source>
</evidence>
<evidence type="ECO:0000313" key="2">
    <source>
        <dbReference type="EMBL" id="KAF1770732.1"/>
    </source>
</evidence>
<dbReference type="RefSeq" id="XP_003112118.2">
    <property type="nucleotide sequence ID" value="XM_003112070.2"/>
</dbReference>
<dbReference type="AlphaFoldDB" id="A0A6A5HXK6"/>
<feature type="compositionally biased region" description="Basic and acidic residues" evidence="1">
    <location>
        <begin position="344"/>
        <end position="361"/>
    </location>
</feature>
<evidence type="ECO:0000313" key="3">
    <source>
        <dbReference type="Proteomes" id="UP000483820"/>
    </source>
</evidence>
<dbReference type="CTD" id="9810501"/>
<sequence>MIAKYGISDDQFEKEKIDAQIQLKNWEEHRKEQVLEIFKSNSVYVSKSKKSDVVHPKMARENIVMNSRGQKIEVEFGRLREYYLYTFAPNKEFVSVRDHVAHDKALDNLREKQRINIAQRKDKQATKIQLLKEYEQSKSVMEDPMTPRIAGTTQRERKEDTVVEAKATTPVPLHVEKFVLNTTDDKRKTFHESWFRQPMSRCQRKKTDDIFWISGNEDDQSVDDDPEGKYTVTAETMIETLTAGGNVKDSGVVEPTSSKTIMTDPLKTVYTRYKNSCGKEIVFLNTLKGTIDFIKKQPPEKTNKSNTISVEEPTDVLNQITFGPTIITHVFKGRRLKRQNKGRKGVETFEENRKEYTRESGEETSGV</sequence>
<name>A0A6A5HXK6_CAERE</name>
<feature type="region of interest" description="Disordered" evidence="1">
    <location>
        <begin position="340"/>
        <end position="367"/>
    </location>
</feature>
<comment type="caution">
    <text evidence="2">The sequence shown here is derived from an EMBL/GenBank/DDBJ whole genome shotgun (WGS) entry which is preliminary data.</text>
</comment>
<dbReference type="Proteomes" id="UP000483820">
    <property type="component" value="Chromosome I"/>
</dbReference>
<organism evidence="2 3">
    <name type="scientific">Caenorhabditis remanei</name>
    <name type="common">Caenorhabditis vulgaris</name>
    <dbReference type="NCBI Taxonomy" id="31234"/>
    <lineage>
        <taxon>Eukaryota</taxon>
        <taxon>Metazoa</taxon>
        <taxon>Ecdysozoa</taxon>
        <taxon>Nematoda</taxon>
        <taxon>Chromadorea</taxon>
        <taxon>Rhabditida</taxon>
        <taxon>Rhabditina</taxon>
        <taxon>Rhabditomorpha</taxon>
        <taxon>Rhabditoidea</taxon>
        <taxon>Rhabditidae</taxon>
        <taxon>Peloderinae</taxon>
        <taxon>Caenorhabditis</taxon>
    </lineage>
</organism>
<protein>
    <submittedName>
        <fullName evidence="2">Uncharacterized protein</fullName>
    </submittedName>
</protein>
<reference evidence="2 3" key="1">
    <citation type="submission" date="2019-12" db="EMBL/GenBank/DDBJ databases">
        <title>Chromosome-level assembly of the Caenorhabditis remanei genome.</title>
        <authorList>
            <person name="Teterina A.A."/>
            <person name="Willis J.H."/>
            <person name="Phillips P.C."/>
        </authorList>
    </citation>
    <scope>NUCLEOTIDE SEQUENCE [LARGE SCALE GENOMIC DNA]</scope>
    <source>
        <strain evidence="2 3">PX506</strain>
        <tissue evidence="2">Whole organism</tissue>
    </source>
</reference>
<proteinExistence type="predicted"/>